<accession>A0A849K833</accession>
<dbReference type="InterPro" id="IPR050682">
    <property type="entry name" value="ModA/WtpA"/>
</dbReference>
<dbReference type="RefSeq" id="WP_171561350.1">
    <property type="nucleotide sequence ID" value="NZ_JABFCS010000001.1"/>
</dbReference>
<gene>
    <name evidence="1" type="ORF">HK415_17080</name>
</gene>
<dbReference type="AlphaFoldDB" id="A0A849K833"/>
<dbReference type="Gene3D" id="3.40.190.10">
    <property type="entry name" value="Periplasmic binding protein-like II"/>
    <property type="match status" value="2"/>
</dbReference>
<dbReference type="PANTHER" id="PTHR30632:SF11">
    <property type="entry name" value="BLR4797 PROTEIN"/>
    <property type="match status" value="1"/>
</dbReference>
<dbReference type="SUPFAM" id="SSF53850">
    <property type="entry name" value="Periplasmic binding protein-like II"/>
    <property type="match status" value="1"/>
</dbReference>
<dbReference type="EMBL" id="JABFCS010000001">
    <property type="protein sequence ID" value="NNU44512.1"/>
    <property type="molecule type" value="Genomic_DNA"/>
</dbReference>
<dbReference type="GO" id="GO:0015689">
    <property type="term" value="P:molybdate ion transport"/>
    <property type="evidence" value="ECO:0007669"/>
    <property type="project" value="TreeGrafter"/>
</dbReference>
<dbReference type="Pfam" id="PF13531">
    <property type="entry name" value="SBP_bac_11"/>
    <property type="match status" value="1"/>
</dbReference>
<evidence type="ECO:0000313" key="2">
    <source>
        <dbReference type="Proteomes" id="UP000552954"/>
    </source>
</evidence>
<sequence length="236" mass="24613">MTKTLRILSGGAAQGLVGRLQAEFEKKHDCRIEGSFGAVGAMRDKLLAGTPCDLLILTQALVDELAAQGRAQTASVTPVGRVKTGVALKEKHAPVAIRTPEDLKALLQAAPEIYFPDPAKATAGIHFMKVLQALDLAGDPAKLKTYPNGATAMAALAQASEPEAVGCTQVTEILITPGVRLTGLLPAPHELVTLYTAAVATDAQEPQLARALVEELTAAGAAETRRRCGFSEASQA</sequence>
<keyword evidence="2" id="KW-1185">Reference proteome</keyword>
<dbReference type="GO" id="GO:0030973">
    <property type="term" value="F:molybdate ion binding"/>
    <property type="evidence" value="ECO:0007669"/>
    <property type="project" value="TreeGrafter"/>
</dbReference>
<evidence type="ECO:0000313" key="1">
    <source>
        <dbReference type="EMBL" id="NNU44512.1"/>
    </source>
</evidence>
<reference evidence="1 2" key="1">
    <citation type="submission" date="2020-05" db="EMBL/GenBank/DDBJ databases">
        <authorList>
            <person name="Khan S.A."/>
            <person name="Jeon C.O."/>
            <person name="Chun B.H."/>
        </authorList>
    </citation>
    <scope>NUCLEOTIDE SEQUENCE [LARGE SCALE GENOMIC DNA]</scope>
    <source>
        <strain evidence="1 2">B156</strain>
    </source>
</reference>
<name>A0A849K833_9BURK</name>
<dbReference type="Proteomes" id="UP000552954">
    <property type="component" value="Unassembled WGS sequence"/>
</dbReference>
<dbReference type="PANTHER" id="PTHR30632">
    <property type="entry name" value="MOLYBDATE-BINDING PERIPLASMIC PROTEIN"/>
    <property type="match status" value="1"/>
</dbReference>
<comment type="caution">
    <text evidence="1">The sequence shown here is derived from an EMBL/GenBank/DDBJ whole genome shotgun (WGS) entry which is preliminary data.</text>
</comment>
<reference evidence="1 2" key="2">
    <citation type="submission" date="2020-06" db="EMBL/GenBank/DDBJ databases">
        <title>Ramlibacter rhizophilus sp. nov., isolated from rhizosphere soil of national flower Mugunghwa from South Korea.</title>
        <authorList>
            <person name="Zheng-Fei Y."/>
            <person name="Huan T."/>
        </authorList>
    </citation>
    <scope>NUCLEOTIDE SEQUENCE [LARGE SCALE GENOMIC DNA]</scope>
    <source>
        <strain evidence="1 2">B156</strain>
    </source>
</reference>
<protein>
    <submittedName>
        <fullName evidence="1">Substrate-binding domain-containing protein</fullName>
    </submittedName>
</protein>
<proteinExistence type="predicted"/>
<organism evidence="1 2">
    <name type="scientific">Ramlibacter montanisoli</name>
    <dbReference type="NCBI Taxonomy" id="2732512"/>
    <lineage>
        <taxon>Bacteria</taxon>
        <taxon>Pseudomonadati</taxon>
        <taxon>Pseudomonadota</taxon>
        <taxon>Betaproteobacteria</taxon>
        <taxon>Burkholderiales</taxon>
        <taxon>Comamonadaceae</taxon>
        <taxon>Ramlibacter</taxon>
    </lineage>
</organism>